<feature type="domain" description="Solute-binding protein family 5" evidence="5">
    <location>
        <begin position="107"/>
        <end position="472"/>
    </location>
</feature>
<dbReference type="SUPFAM" id="SSF53850">
    <property type="entry name" value="Periplasmic binding protein-like II"/>
    <property type="match status" value="1"/>
</dbReference>
<dbReference type="GO" id="GO:0015833">
    <property type="term" value="P:peptide transport"/>
    <property type="evidence" value="ECO:0007669"/>
    <property type="project" value="TreeGrafter"/>
</dbReference>
<comment type="subcellular location">
    <subcellularLocation>
        <location evidence="1">Periplasm</location>
    </subcellularLocation>
</comment>
<dbReference type="Proteomes" id="UP000245765">
    <property type="component" value="Unassembled WGS sequence"/>
</dbReference>
<gene>
    <name evidence="6" type="ORF">DFH01_18525</name>
</gene>
<reference evidence="7" key="1">
    <citation type="submission" date="2018-05" db="EMBL/GenBank/DDBJ databases">
        <authorList>
            <person name="Du Z."/>
            <person name="Wang X."/>
        </authorList>
    </citation>
    <scope>NUCLEOTIDE SEQUENCE [LARGE SCALE GENOMIC DNA]</scope>
    <source>
        <strain evidence="7">CQN31</strain>
    </source>
</reference>
<dbReference type="AlphaFoldDB" id="A0A317FAS3"/>
<evidence type="ECO:0000256" key="1">
    <source>
        <dbReference type="ARBA" id="ARBA00004418"/>
    </source>
</evidence>
<evidence type="ECO:0000256" key="4">
    <source>
        <dbReference type="ARBA" id="ARBA00022729"/>
    </source>
</evidence>
<dbReference type="PANTHER" id="PTHR30290">
    <property type="entry name" value="PERIPLASMIC BINDING COMPONENT OF ABC TRANSPORTER"/>
    <property type="match status" value="1"/>
</dbReference>
<evidence type="ECO:0000313" key="6">
    <source>
        <dbReference type="EMBL" id="PWS35592.1"/>
    </source>
</evidence>
<dbReference type="InterPro" id="IPR000914">
    <property type="entry name" value="SBP_5_dom"/>
</dbReference>
<evidence type="ECO:0000256" key="2">
    <source>
        <dbReference type="ARBA" id="ARBA00005695"/>
    </source>
</evidence>
<dbReference type="Gene3D" id="3.10.105.10">
    <property type="entry name" value="Dipeptide-binding Protein, Domain 3"/>
    <property type="match status" value="1"/>
</dbReference>
<keyword evidence="3" id="KW-0813">Transport</keyword>
<evidence type="ECO:0000256" key="3">
    <source>
        <dbReference type="ARBA" id="ARBA00022448"/>
    </source>
</evidence>
<dbReference type="GO" id="GO:0030288">
    <property type="term" value="C:outer membrane-bounded periplasmic space"/>
    <property type="evidence" value="ECO:0007669"/>
    <property type="project" value="UniProtKB-ARBA"/>
</dbReference>
<dbReference type="Gene3D" id="3.40.190.10">
    <property type="entry name" value="Periplasmic binding protein-like II"/>
    <property type="match status" value="1"/>
</dbReference>
<keyword evidence="4" id="KW-0732">Signal</keyword>
<dbReference type="PIRSF" id="PIRSF002741">
    <property type="entry name" value="MppA"/>
    <property type="match status" value="1"/>
</dbReference>
<dbReference type="Gene3D" id="3.90.76.10">
    <property type="entry name" value="Dipeptide-binding Protein, Domain 1"/>
    <property type="match status" value="1"/>
</dbReference>
<evidence type="ECO:0000259" key="5">
    <source>
        <dbReference type="Pfam" id="PF00496"/>
    </source>
</evidence>
<dbReference type="InterPro" id="IPR039424">
    <property type="entry name" value="SBP_5"/>
</dbReference>
<dbReference type="GO" id="GO:1904680">
    <property type="term" value="F:peptide transmembrane transporter activity"/>
    <property type="evidence" value="ECO:0007669"/>
    <property type="project" value="TreeGrafter"/>
</dbReference>
<dbReference type="CDD" id="cd08512">
    <property type="entry name" value="PBP2_NikA_DppA_OppA_like_7"/>
    <property type="match status" value="1"/>
</dbReference>
<protein>
    <recommendedName>
        <fullName evidence="5">Solute-binding protein family 5 domain-containing protein</fullName>
    </recommendedName>
</protein>
<dbReference type="PANTHER" id="PTHR30290:SF10">
    <property type="entry name" value="PERIPLASMIC OLIGOPEPTIDE-BINDING PROTEIN-RELATED"/>
    <property type="match status" value="1"/>
</dbReference>
<evidence type="ECO:0000313" key="7">
    <source>
        <dbReference type="Proteomes" id="UP000245765"/>
    </source>
</evidence>
<organism evidence="6 7">
    <name type="scientific">Falsiroseomonas bella</name>
    <dbReference type="NCBI Taxonomy" id="2184016"/>
    <lineage>
        <taxon>Bacteria</taxon>
        <taxon>Pseudomonadati</taxon>
        <taxon>Pseudomonadota</taxon>
        <taxon>Alphaproteobacteria</taxon>
        <taxon>Acetobacterales</taxon>
        <taxon>Roseomonadaceae</taxon>
        <taxon>Falsiroseomonas</taxon>
    </lineage>
</organism>
<dbReference type="GO" id="GO:0043190">
    <property type="term" value="C:ATP-binding cassette (ABC) transporter complex"/>
    <property type="evidence" value="ECO:0007669"/>
    <property type="project" value="InterPro"/>
</dbReference>
<comment type="similarity">
    <text evidence="2">Belongs to the bacterial solute-binding protein 5 family.</text>
</comment>
<dbReference type="EMBL" id="QGNA01000004">
    <property type="protein sequence ID" value="PWS35592.1"/>
    <property type="molecule type" value="Genomic_DNA"/>
</dbReference>
<dbReference type="InterPro" id="IPR030678">
    <property type="entry name" value="Peptide/Ni-bd"/>
</dbReference>
<proteinExistence type="inferred from homology"/>
<comment type="caution">
    <text evidence="6">The sequence shown here is derived from an EMBL/GenBank/DDBJ whole genome shotgun (WGS) entry which is preliminary data.</text>
</comment>
<name>A0A317FAS3_9PROT</name>
<keyword evidence="7" id="KW-1185">Reference proteome</keyword>
<sequence>MKATVDVRTIARSAGRKRETGTMKRRDVLLAGAGAFALPAYLQLTSEGALAQGAGRTLLLAAPGTPEGFDGDALRPGTQETVVQVYEGLTRYGRVQRGDRTYLDPSEIEGHLAEKWTVSDDGLRYVFTLREGVKSPYGNELTAADVEWSWAKSFAQRRTGAFIASVSNVTAVKALSRREVEFTLSAPSSILLAALTLYVPGIYDSTEVKKHATAEDPWGLRWMENNTAGFGAYHLRSVRPGEQAEFVSNPNYFRGRPHFERVIYRAVPSGASRTTLLRSGQVQWIDRPTVQQVLDMQRDRRVKVQDQAGRAMASVRMNTAMKPFDDVRVRRAMNFAVNKEAIKQGVMLGTGEIARSIVPPIVRDYDPSFFAYDHNPERARALLAEAGHPNGFEVELLFSNIWWWEEPMAVQIADQLKAVGITCKPQRITGSDLRARGAPARQDMPLFTFEDGPIVLDPVYALALMASSTGVSNRAKYANPAFDALVQRAATSPDRAVQTQAVKEAQRIWMEDAPWILTVYPQTFEAMAPNISGWVPHPDEHERWVDLKVG</sequence>
<dbReference type="Pfam" id="PF00496">
    <property type="entry name" value="SBP_bac_5"/>
    <property type="match status" value="1"/>
</dbReference>
<accession>A0A317FAS3</accession>